<evidence type="ECO:0000313" key="5">
    <source>
        <dbReference type="Proteomes" id="UP000636709"/>
    </source>
</evidence>
<accession>A0A835EAZ1</accession>
<dbReference type="OrthoDB" id="439808at2759"/>
<dbReference type="Proteomes" id="UP000636709">
    <property type="component" value="Unassembled WGS sequence"/>
</dbReference>
<dbReference type="Pfam" id="PF00076">
    <property type="entry name" value="RRM_1"/>
    <property type="match status" value="1"/>
</dbReference>
<protein>
    <recommendedName>
        <fullName evidence="3">RRM domain-containing protein</fullName>
    </recommendedName>
</protein>
<name>A0A835EAZ1_9POAL</name>
<evidence type="ECO:0000256" key="1">
    <source>
        <dbReference type="ARBA" id="ARBA00022884"/>
    </source>
</evidence>
<dbReference type="AlphaFoldDB" id="A0A835EAZ1"/>
<dbReference type="InterPro" id="IPR000504">
    <property type="entry name" value="RRM_dom"/>
</dbReference>
<dbReference type="GO" id="GO:0003723">
    <property type="term" value="F:RNA binding"/>
    <property type="evidence" value="ECO:0007669"/>
    <property type="project" value="UniProtKB-UniRule"/>
</dbReference>
<sequence>MAPKAEKKPAEKKPAGLSFYTTDEELKDVFSPFGNVQEARLMRDHQTGRMKAFGFVKYTSQAEALKAVEAMDGRVYGYMLSVLLICFQ</sequence>
<dbReference type="Gene3D" id="3.30.70.330">
    <property type="match status" value="1"/>
</dbReference>
<dbReference type="PANTHER" id="PTHR48027">
    <property type="entry name" value="HETEROGENEOUS NUCLEAR RIBONUCLEOPROTEIN 87F-RELATED"/>
    <property type="match status" value="1"/>
</dbReference>
<dbReference type="SMART" id="SM00360">
    <property type="entry name" value="RRM"/>
    <property type="match status" value="1"/>
</dbReference>
<evidence type="ECO:0000259" key="3">
    <source>
        <dbReference type="PROSITE" id="PS50102"/>
    </source>
</evidence>
<dbReference type="PROSITE" id="PS50102">
    <property type="entry name" value="RRM"/>
    <property type="match status" value="1"/>
</dbReference>
<keyword evidence="1 2" id="KW-0694">RNA-binding</keyword>
<dbReference type="InterPro" id="IPR052462">
    <property type="entry name" value="SLIRP/GR-RBP-like"/>
</dbReference>
<gene>
    <name evidence="4" type="ORF">HU200_044648</name>
</gene>
<feature type="domain" description="RRM" evidence="3">
    <location>
        <begin position="16"/>
        <end position="82"/>
    </location>
</feature>
<keyword evidence="5" id="KW-1185">Reference proteome</keyword>
<dbReference type="InterPro" id="IPR012677">
    <property type="entry name" value="Nucleotide-bd_a/b_plait_sf"/>
</dbReference>
<dbReference type="SUPFAM" id="SSF54928">
    <property type="entry name" value="RNA-binding domain, RBD"/>
    <property type="match status" value="1"/>
</dbReference>
<comment type="caution">
    <text evidence="4">The sequence shown here is derived from an EMBL/GenBank/DDBJ whole genome shotgun (WGS) entry which is preliminary data.</text>
</comment>
<proteinExistence type="predicted"/>
<dbReference type="InterPro" id="IPR035979">
    <property type="entry name" value="RBD_domain_sf"/>
</dbReference>
<evidence type="ECO:0000256" key="2">
    <source>
        <dbReference type="PROSITE-ProRule" id="PRU00176"/>
    </source>
</evidence>
<reference evidence="4" key="1">
    <citation type="submission" date="2020-07" db="EMBL/GenBank/DDBJ databases">
        <title>Genome sequence and genetic diversity analysis of an under-domesticated orphan crop, white fonio (Digitaria exilis).</title>
        <authorList>
            <person name="Bennetzen J.L."/>
            <person name="Chen S."/>
            <person name="Ma X."/>
            <person name="Wang X."/>
            <person name="Yssel A.E.J."/>
            <person name="Chaluvadi S.R."/>
            <person name="Johnson M."/>
            <person name="Gangashetty P."/>
            <person name="Hamidou F."/>
            <person name="Sanogo M.D."/>
            <person name="Zwaenepoel A."/>
            <person name="Wallace J."/>
            <person name="Van De Peer Y."/>
            <person name="Van Deynze A."/>
        </authorList>
    </citation>
    <scope>NUCLEOTIDE SEQUENCE</scope>
    <source>
        <tissue evidence="4">Leaves</tissue>
    </source>
</reference>
<evidence type="ECO:0000313" key="4">
    <source>
        <dbReference type="EMBL" id="KAF8683716.1"/>
    </source>
</evidence>
<organism evidence="4 5">
    <name type="scientific">Digitaria exilis</name>
    <dbReference type="NCBI Taxonomy" id="1010633"/>
    <lineage>
        <taxon>Eukaryota</taxon>
        <taxon>Viridiplantae</taxon>
        <taxon>Streptophyta</taxon>
        <taxon>Embryophyta</taxon>
        <taxon>Tracheophyta</taxon>
        <taxon>Spermatophyta</taxon>
        <taxon>Magnoliopsida</taxon>
        <taxon>Liliopsida</taxon>
        <taxon>Poales</taxon>
        <taxon>Poaceae</taxon>
        <taxon>PACMAD clade</taxon>
        <taxon>Panicoideae</taxon>
        <taxon>Panicodae</taxon>
        <taxon>Paniceae</taxon>
        <taxon>Anthephorinae</taxon>
        <taxon>Digitaria</taxon>
    </lineage>
</organism>
<dbReference type="EMBL" id="JACEFO010002102">
    <property type="protein sequence ID" value="KAF8683716.1"/>
    <property type="molecule type" value="Genomic_DNA"/>
</dbReference>